<name>A0A7K4ZU64_9AVES</name>
<reference evidence="2 3" key="1">
    <citation type="submission" date="2019-09" db="EMBL/GenBank/DDBJ databases">
        <title>Bird 10,000 Genomes (B10K) Project - Family phase.</title>
        <authorList>
            <person name="Zhang G."/>
        </authorList>
    </citation>
    <scope>NUCLEOTIDE SEQUENCE [LARGE SCALE GENOMIC DNA]</scope>
    <source>
        <strain evidence="2">B10K-DU-017-25</strain>
        <tissue evidence="2">Mixed tissue sample</tissue>
    </source>
</reference>
<organism evidence="2 3">
    <name type="scientific">Centropus unirufus</name>
    <dbReference type="NCBI Taxonomy" id="1118519"/>
    <lineage>
        <taxon>Eukaryota</taxon>
        <taxon>Metazoa</taxon>
        <taxon>Chordata</taxon>
        <taxon>Craniata</taxon>
        <taxon>Vertebrata</taxon>
        <taxon>Euteleostomi</taxon>
        <taxon>Archelosauria</taxon>
        <taxon>Archosauria</taxon>
        <taxon>Dinosauria</taxon>
        <taxon>Saurischia</taxon>
        <taxon>Theropoda</taxon>
        <taxon>Coelurosauria</taxon>
        <taxon>Aves</taxon>
        <taxon>Neognathae</taxon>
        <taxon>Neoaves</taxon>
        <taxon>Otidimorphae</taxon>
        <taxon>Cuculiformes</taxon>
        <taxon>Centropidae</taxon>
        <taxon>Centropus</taxon>
    </lineage>
</organism>
<sequence length="82" mass="9620">KKKKIRPADENDSGIEVYYREEEEEEDEQEEEAAKKKSKIRKPSEAPRLQVSTGFTWDEDMNAMNIPALNRKEESSESEEEE</sequence>
<comment type="caution">
    <text evidence="2">The sequence shown here is derived from an EMBL/GenBank/DDBJ whole genome shotgun (WGS) entry which is preliminary data.</text>
</comment>
<protein>
    <submittedName>
        <fullName evidence="2">RRP5 protein</fullName>
    </submittedName>
</protein>
<dbReference type="EMBL" id="VYZI01000224">
    <property type="protein sequence ID" value="NWR74992.1"/>
    <property type="molecule type" value="Genomic_DNA"/>
</dbReference>
<evidence type="ECO:0000256" key="1">
    <source>
        <dbReference type="SAM" id="MobiDB-lite"/>
    </source>
</evidence>
<proteinExistence type="predicted"/>
<feature type="region of interest" description="Disordered" evidence="1">
    <location>
        <begin position="1"/>
        <end position="82"/>
    </location>
</feature>
<accession>A0A7K4ZU64</accession>
<gene>
    <name evidence="2" type="primary">Pdcd11_0</name>
    <name evidence="2" type="ORF">CENUNI_R08218</name>
</gene>
<dbReference type="Proteomes" id="UP000517892">
    <property type="component" value="Unassembled WGS sequence"/>
</dbReference>
<evidence type="ECO:0000313" key="3">
    <source>
        <dbReference type="Proteomes" id="UP000517892"/>
    </source>
</evidence>
<dbReference type="OrthoDB" id="412781at2759"/>
<feature type="compositionally biased region" description="Acidic residues" evidence="1">
    <location>
        <begin position="21"/>
        <end position="31"/>
    </location>
</feature>
<dbReference type="AlphaFoldDB" id="A0A7K4ZU64"/>
<evidence type="ECO:0000313" key="2">
    <source>
        <dbReference type="EMBL" id="NWR74992.1"/>
    </source>
</evidence>
<feature type="non-terminal residue" evidence="2">
    <location>
        <position position="1"/>
    </location>
</feature>
<keyword evidence="3" id="KW-1185">Reference proteome</keyword>
<feature type="non-terminal residue" evidence="2">
    <location>
        <position position="82"/>
    </location>
</feature>